<keyword evidence="6" id="KW-1185">Reference proteome</keyword>
<name>A0A074J1R7_9RHOB</name>
<evidence type="ECO:0000313" key="6">
    <source>
        <dbReference type="Proteomes" id="UP000027471"/>
    </source>
</evidence>
<dbReference type="RefSeq" id="WP_038133681.1">
    <property type="nucleotide sequence ID" value="NZ_AUNB01000095.1"/>
</dbReference>
<dbReference type="SMART" id="SM00895">
    <property type="entry name" value="FCD"/>
    <property type="match status" value="1"/>
</dbReference>
<dbReference type="SUPFAM" id="SSF46785">
    <property type="entry name" value="Winged helix' DNA-binding domain"/>
    <property type="match status" value="1"/>
</dbReference>
<dbReference type="InterPro" id="IPR036390">
    <property type="entry name" value="WH_DNA-bd_sf"/>
</dbReference>
<dbReference type="InterPro" id="IPR008920">
    <property type="entry name" value="TF_FadR/GntR_C"/>
</dbReference>
<dbReference type="Pfam" id="PF00392">
    <property type="entry name" value="GntR"/>
    <property type="match status" value="1"/>
</dbReference>
<dbReference type="Gene3D" id="1.10.10.10">
    <property type="entry name" value="Winged helix-like DNA-binding domain superfamily/Winged helix DNA-binding domain"/>
    <property type="match status" value="1"/>
</dbReference>
<dbReference type="SMART" id="SM00345">
    <property type="entry name" value="HTH_GNTR"/>
    <property type="match status" value="1"/>
</dbReference>
<dbReference type="Proteomes" id="UP000027471">
    <property type="component" value="Unassembled WGS sequence"/>
</dbReference>
<dbReference type="AlphaFoldDB" id="A0A074J1R7"/>
<evidence type="ECO:0000256" key="3">
    <source>
        <dbReference type="ARBA" id="ARBA00023163"/>
    </source>
</evidence>
<dbReference type="EMBL" id="AUNB01000095">
    <property type="protein sequence ID" value="KEO51351.1"/>
    <property type="molecule type" value="Genomic_DNA"/>
</dbReference>
<dbReference type="CDD" id="cd07377">
    <property type="entry name" value="WHTH_GntR"/>
    <property type="match status" value="1"/>
</dbReference>
<keyword evidence="3" id="KW-0804">Transcription</keyword>
<reference evidence="5 6" key="1">
    <citation type="journal article" date="2015" name="Antonie Van Leeuwenhoek">
        <title>Thioclava indica sp. nov., isolated from surface seawater of the Indian Ocean.</title>
        <authorList>
            <person name="Liu Y."/>
            <person name="Lai Q."/>
            <person name="Du J."/>
            <person name="Xu H."/>
            <person name="Jiang L."/>
            <person name="Shao Z."/>
        </authorList>
    </citation>
    <scope>NUCLEOTIDE SEQUENCE [LARGE SCALE GENOMIC DNA]</scope>
    <source>
        <strain evidence="5 6">DT23-4</strain>
    </source>
</reference>
<protein>
    <recommendedName>
        <fullName evidence="4">HTH gntR-type domain-containing protein</fullName>
    </recommendedName>
</protein>
<dbReference type="InterPro" id="IPR000524">
    <property type="entry name" value="Tscrpt_reg_HTH_GntR"/>
</dbReference>
<dbReference type="STRING" id="1353528.DT23_08690"/>
<dbReference type="Pfam" id="PF07729">
    <property type="entry name" value="FCD"/>
    <property type="match status" value="1"/>
</dbReference>
<dbReference type="GO" id="GO:0003700">
    <property type="term" value="F:DNA-binding transcription factor activity"/>
    <property type="evidence" value="ECO:0007669"/>
    <property type="project" value="InterPro"/>
</dbReference>
<dbReference type="PANTHER" id="PTHR43537:SF6">
    <property type="entry name" value="HTH-TYPE TRANSCRIPTIONAL REPRESSOR RSPR"/>
    <property type="match status" value="1"/>
</dbReference>
<feature type="domain" description="HTH gntR-type" evidence="4">
    <location>
        <begin position="14"/>
        <end position="81"/>
    </location>
</feature>
<dbReference type="GO" id="GO:0003677">
    <property type="term" value="F:DNA binding"/>
    <property type="evidence" value="ECO:0007669"/>
    <property type="project" value="UniProtKB-KW"/>
</dbReference>
<evidence type="ECO:0000256" key="2">
    <source>
        <dbReference type="ARBA" id="ARBA00023125"/>
    </source>
</evidence>
<sequence>MNKKCQADILDLKAAVGPQLYQALYNRIVRGELTPDTRLSEVEIASVYGTSRQPVREAFIKLVDAGLIEVRPQRGSYVRRIDPAAVRSAQFVREAVEADIVRYVAAQATPAICKELEAMLTAQEEAAGIEDPRPFMASDEAFHRKLAEIAEQGAGWAFLQPLKTQMDRVRHLSASQFPRRDLVLQHRQIVDAITAGDGNTAERHMRKHLRRILEDLPRVAASVPEFFELGK</sequence>
<dbReference type="InterPro" id="IPR011711">
    <property type="entry name" value="GntR_C"/>
</dbReference>
<dbReference type="PANTHER" id="PTHR43537">
    <property type="entry name" value="TRANSCRIPTIONAL REGULATOR, GNTR FAMILY"/>
    <property type="match status" value="1"/>
</dbReference>
<gene>
    <name evidence="5" type="ORF">DT23_08690</name>
</gene>
<comment type="caution">
    <text evidence="5">The sequence shown here is derived from an EMBL/GenBank/DDBJ whole genome shotgun (WGS) entry which is preliminary data.</text>
</comment>
<dbReference type="SUPFAM" id="SSF48008">
    <property type="entry name" value="GntR ligand-binding domain-like"/>
    <property type="match status" value="1"/>
</dbReference>
<organism evidence="5 6">
    <name type="scientific">Thioclava indica</name>
    <dbReference type="NCBI Taxonomy" id="1353528"/>
    <lineage>
        <taxon>Bacteria</taxon>
        <taxon>Pseudomonadati</taxon>
        <taxon>Pseudomonadota</taxon>
        <taxon>Alphaproteobacteria</taxon>
        <taxon>Rhodobacterales</taxon>
        <taxon>Paracoccaceae</taxon>
        <taxon>Thioclava</taxon>
    </lineage>
</organism>
<dbReference type="InterPro" id="IPR036388">
    <property type="entry name" value="WH-like_DNA-bd_sf"/>
</dbReference>
<dbReference type="PROSITE" id="PS50949">
    <property type="entry name" value="HTH_GNTR"/>
    <property type="match status" value="1"/>
</dbReference>
<proteinExistence type="predicted"/>
<evidence type="ECO:0000313" key="5">
    <source>
        <dbReference type="EMBL" id="KEO51351.1"/>
    </source>
</evidence>
<dbReference type="eggNOG" id="COG1802">
    <property type="taxonomic scope" value="Bacteria"/>
</dbReference>
<keyword evidence="1" id="KW-0805">Transcription regulation</keyword>
<dbReference type="OrthoDB" id="9788098at2"/>
<dbReference type="Gene3D" id="1.20.120.530">
    <property type="entry name" value="GntR ligand-binding domain-like"/>
    <property type="match status" value="1"/>
</dbReference>
<accession>A0A074J1R7</accession>
<evidence type="ECO:0000256" key="1">
    <source>
        <dbReference type="ARBA" id="ARBA00023015"/>
    </source>
</evidence>
<evidence type="ECO:0000259" key="4">
    <source>
        <dbReference type="PROSITE" id="PS50949"/>
    </source>
</evidence>
<keyword evidence="2" id="KW-0238">DNA-binding</keyword>